<evidence type="ECO:0000313" key="4">
    <source>
        <dbReference type="EMBL" id="KAK6931814.1"/>
    </source>
</evidence>
<dbReference type="GO" id="GO:1990904">
    <property type="term" value="C:ribonucleoprotein complex"/>
    <property type="evidence" value="ECO:0007669"/>
    <property type="project" value="UniProtKB-KW"/>
</dbReference>
<evidence type="ECO:0000313" key="5">
    <source>
        <dbReference type="Proteomes" id="UP001370490"/>
    </source>
</evidence>
<accession>A0AAN8Z9J5</accession>
<dbReference type="InterPro" id="IPR001210">
    <property type="entry name" value="Ribosomal_eS17"/>
</dbReference>
<evidence type="ECO:0000256" key="3">
    <source>
        <dbReference type="ARBA" id="ARBA00023274"/>
    </source>
</evidence>
<evidence type="ECO:0000256" key="1">
    <source>
        <dbReference type="ARBA" id="ARBA00010444"/>
    </source>
</evidence>
<dbReference type="Gene3D" id="1.10.60.20">
    <property type="entry name" value="Ribosomal protein S17e-like"/>
    <property type="match status" value="1"/>
</dbReference>
<comment type="similarity">
    <text evidence="1">Belongs to the eukaryotic ribosomal protein eS17 family.</text>
</comment>
<dbReference type="GO" id="GO:0003735">
    <property type="term" value="F:structural constituent of ribosome"/>
    <property type="evidence" value="ECO:0007669"/>
    <property type="project" value="InterPro"/>
</dbReference>
<dbReference type="AlphaFoldDB" id="A0AAN8Z9J5"/>
<sequence>MKNAPMTLDFHSKKKILEEVAILPSKRLRNKIAGFSTHSMKRIQKRPLRGITLKLQEGREQRMDFVPNKSATKVDEINVNKETFDLLASLGMSDLPRVKLADPESNAPLVASFGHGRRY</sequence>
<dbReference type="Proteomes" id="UP001370490">
    <property type="component" value="Unassembled WGS sequence"/>
</dbReference>
<dbReference type="GO" id="GO:0005840">
    <property type="term" value="C:ribosome"/>
    <property type="evidence" value="ECO:0007669"/>
    <property type="project" value="UniProtKB-KW"/>
</dbReference>
<keyword evidence="3" id="KW-0687">Ribonucleoprotein</keyword>
<name>A0AAN8Z9J5_9MAGN</name>
<evidence type="ECO:0000256" key="2">
    <source>
        <dbReference type="ARBA" id="ARBA00022980"/>
    </source>
</evidence>
<dbReference type="PANTHER" id="PTHR10732:SF0">
    <property type="entry name" value="40S RIBOSOMAL PROTEIN S17"/>
    <property type="match status" value="1"/>
</dbReference>
<dbReference type="Pfam" id="PF00833">
    <property type="entry name" value="Ribosomal_S17e"/>
    <property type="match status" value="1"/>
</dbReference>
<dbReference type="PANTHER" id="PTHR10732">
    <property type="entry name" value="40S RIBOSOMAL PROTEIN S17"/>
    <property type="match status" value="1"/>
</dbReference>
<dbReference type="GO" id="GO:0006412">
    <property type="term" value="P:translation"/>
    <property type="evidence" value="ECO:0007669"/>
    <property type="project" value="InterPro"/>
</dbReference>
<dbReference type="InterPro" id="IPR036401">
    <property type="entry name" value="Ribosomal_eS17_sf"/>
</dbReference>
<keyword evidence="5" id="KW-1185">Reference proteome</keyword>
<organism evidence="4 5">
    <name type="scientific">Dillenia turbinata</name>
    <dbReference type="NCBI Taxonomy" id="194707"/>
    <lineage>
        <taxon>Eukaryota</taxon>
        <taxon>Viridiplantae</taxon>
        <taxon>Streptophyta</taxon>
        <taxon>Embryophyta</taxon>
        <taxon>Tracheophyta</taxon>
        <taxon>Spermatophyta</taxon>
        <taxon>Magnoliopsida</taxon>
        <taxon>eudicotyledons</taxon>
        <taxon>Gunneridae</taxon>
        <taxon>Pentapetalae</taxon>
        <taxon>Dilleniales</taxon>
        <taxon>Dilleniaceae</taxon>
        <taxon>Dillenia</taxon>
    </lineage>
</organism>
<dbReference type="SUPFAM" id="SSF116820">
    <property type="entry name" value="Rps17e-like"/>
    <property type="match status" value="1"/>
</dbReference>
<protein>
    <submittedName>
        <fullName evidence="4">Ribosomal protein S17e</fullName>
    </submittedName>
</protein>
<gene>
    <name evidence="4" type="ORF">RJ641_003607</name>
</gene>
<comment type="caution">
    <text evidence="4">The sequence shown here is derived from an EMBL/GenBank/DDBJ whole genome shotgun (WGS) entry which is preliminary data.</text>
</comment>
<dbReference type="EMBL" id="JBAMMX010000011">
    <property type="protein sequence ID" value="KAK6931814.1"/>
    <property type="molecule type" value="Genomic_DNA"/>
</dbReference>
<reference evidence="4 5" key="1">
    <citation type="submission" date="2023-12" db="EMBL/GenBank/DDBJ databases">
        <title>A high-quality genome assembly for Dillenia turbinata (Dilleniales).</title>
        <authorList>
            <person name="Chanderbali A."/>
        </authorList>
    </citation>
    <scope>NUCLEOTIDE SEQUENCE [LARGE SCALE GENOMIC DNA]</scope>
    <source>
        <strain evidence="4">LSX21</strain>
        <tissue evidence="4">Leaf</tissue>
    </source>
</reference>
<keyword evidence="2 4" id="KW-0689">Ribosomal protein</keyword>
<proteinExistence type="inferred from homology"/>